<dbReference type="OrthoDB" id="415696at2759"/>
<name>A0A835PTG3_VANPL</name>
<organism evidence="1 2">
    <name type="scientific">Vanilla planifolia</name>
    <name type="common">Vanilla</name>
    <dbReference type="NCBI Taxonomy" id="51239"/>
    <lineage>
        <taxon>Eukaryota</taxon>
        <taxon>Viridiplantae</taxon>
        <taxon>Streptophyta</taxon>
        <taxon>Embryophyta</taxon>
        <taxon>Tracheophyta</taxon>
        <taxon>Spermatophyta</taxon>
        <taxon>Magnoliopsida</taxon>
        <taxon>Liliopsida</taxon>
        <taxon>Asparagales</taxon>
        <taxon>Orchidaceae</taxon>
        <taxon>Vanilloideae</taxon>
        <taxon>Vanilleae</taxon>
        <taxon>Vanilla</taxon>
    </lineage>
</organism>
<gene>
    <name evidence="1" type="ORF">HPP92_022404</name>
</gene>
<proteinExistence type="predicted"/>
<dbReference type="Proteomes" id="UP000636800">
    <property type="component" value="Chromosome 12"/>
</dbReference>
<sequence length="90" mass="9529">MHHSLISASTVHSSLSCLSLAGKLQQLRPVFSAEDPLDPSLRLQNILLSCAVLPLLLLLTAPGSSNVSLHIATLFGGTASYCNSSKRMVK</sequence>
<keyword evidence="2" id="KW-1185">Reference proteome</keyword>
<evidence type="ECO:0000313" key="2">
    <source>
        <dbReference type="Proteomes" id="UP000636800"/>
    </source>
</evidence>
<reference evidence="1 2" key="1">
    <citation type="journal article" date="2020" name="Nat. Food">
        <title>A phased Vanilla planifolia genome enables genetic improvement of flavour and production.</title>
        <authorList>
            <person name="Hasing T."/>
            <person name="Tang H."/>
            <person name="Brym M."/>
            <person name="Khazi F."/>
            <person name="Huang T."/>
            <person name="Chambers A.H."/>
        </authorList>
    </citation>
    <scope>NUCLEOTIDE SEQUENCE [LARGE SCALE GENOMIC DNA]</scope>
    <source>
        <tissue evidence="1">Leaf</tissue>
    </source>
</reference>
<dbReference type="AlphaFoldDB" id="A0A835PTG3"/>
<comment type="caution">
    <text evidence="1">The sequence shown here is derived from an EMBL/GenBank/DDBJ whole genome shotgun (WGS) entry which is preliminary data.</text>
</comment>
<dbReference type="EMBL" id="JADCNL010000012">
    <property type="protein sequence ID" value="KAG0457247.1"/>
    <property type="molecule type" value="Genomic_DNA"/>
</dbReference>
<protein>
    <submittedName>
        <fullName evidence="1">Uncharacterized protein</fullName>
    </submittedName>
</protein>
<evidence type="ECO:0000313" key="1">
    <source>
        <dbReference type="EMBL" id="KAG0457247.1"/>
    </source>
</evidence>
<accession>A0A835PTG3</accession>